<keyword evidence="3" id="KW-0067">ATP-binding</keyword>
<reference evidence="3 4" key="1">
    <citation type="journal article" date="2022" name="IScience">
        <title>An ultrasensitive nanofiber-based assay for enzymatic hydrolysis and deep-sea microbial degradation of cellulose.</title>
        <authorList>
            <person name="Tsudome M."/>
            <person name="Tachioka M."/>
            <person name="Miyazaki M."/>
            <person name="Uchimura K."/>
            <person name="Tsuda M."/>
            <person name="Takaki Y."/>
            <person name="Deguchi S."/>
        </authorList>
    </citation>
    <scope>NUCLEOTIDE SEQUENCE [LARGE SCALE GENOMIC DNA]</scope>
    <source>
        <strain evidence="3 4">GE09</strain>
    </source>
</reference>
<dbReference type="InterPro" id="IPR008984">
    <property type="entry name" value="SMAD_FHA_dom_sf"/>
</dbReference>
<keyword evidence="4" id="KW-1185">Reference proteome</keyword>
<evidence type="ECO:0000313" key="3">
    <source>
        <dbReference type="EMBL" id="BCD99632.1"/>
    </source>
</evidence>
<feature type="region of interest" description="Disordered" evidence="1">
    <location>
        <begin position="132"/>
        <end position="176"/>
    </location>
</feature>
<evidence type="ECO:0000259" key="2">
    <source>
        <dbReference type="PROSITE" id="PS50006"/>
    </source>
</evidence>
<dbReference type="RefSeq" id="WP_236984899.1">
    <property type="nucleotide sequence ID" value="NZ_AP023086.1"/>
</dbReference>
<dbReference type="PROSITE" id="PS50006">
    <property type="entry name" value="FHA_DOMAIN"/>
    <property type="match status" value="2"/>
</dbReference>
<keyword evidence="3" id="KW-0547">Nucleotide-binding</keyword>
<proteinExistence type="predicted"/>
<feature type="domain" description="FHA" evidence="2">
    <location>
        <begin position="37"/>
        <end position="86"/>
    </location>
</feature>
<gene>
    <name evidence="3" type="ORF">MARGE09_P3834</name>
</gene>
<dbReference type="KEGG" id="marq:MARGE09_P3834"/>
<organism evidence="3 4">
    <name type="scientific">Marinagarivorans cellulosilyticus</name>
    <dbReference type="NCBI Taxonomy" id="2721545"/>
    <lineage>
        <taxon>Bacteria</taxon>
        <taxon>Pseudomonadati</taxon>
        <taxon>Pseudomonadota</taxon>
        <taxon>Gammaproteobacteria</taxon>
        <taxon>Cellvibrionales</taxon>
        <taxon>Cellvibrionaceae</taxon>
        <taxon>Marinagarivorans</taxon>
    </lineage>
</organism>
<dbReference type="Proteomes" id="UP001320119">
    <property type="component" value="Chromosome"/>
</dbReference>
<dbReference type="Pfam" id="PF00498">
    <property type="entry name" value="FHA"/>
    <property type="match status" value="2"/>
</dbReference>
<dbReference type="SMART" id="SM00240">
    <property type="entry name" value="FHA"/>
    <property type="match status" value="2"/>
</dbReference>
<name>A0AAN2BM28_9GAMM</name>
<protein>
    <submittedName>
        <fullName evidence="3">ABC transport system ATP-binding/permease protein</fullName>
    </submittedName>
</protein>
<evidence type="ECO:0000313" key="4">
    <source>
        <dbReference type="Proteomes" id="UP001320119"/>
    </source>
</evidence>
<dbReference type="InterPro" id="IPR050923">
    <property type="entry name" value="Cell_Proc_Reg/RNA_Proc"/>
</dbReference>
<feature type="domain" description="FHA" evidence="2">
    <location>
        <begin position="229"/>
        <end position="278"/>
    </location>
</feature>
<dbReference type="PANTHER" id="PTHR23308">
    <property type="entry name" value="NUCLEAR INHIBITOR OF PROTEIN PHOSPHATASE-1"/>
    <property type="match status" value="1"/>
</dbReference>
<dbReference type="SUPFAM" id="SSF49879">
    <property type="entry name" value="SMAD/FHA domain"/>
    <property type="match status" value="2"/>
</dbReference>
<dbReference type="AlphaFoldDB" id="A0AAN2BM28"/>
<evidence type="ECO:0000256" key="1">
    <source>
        <dbReference type="SAM" id="MobiDB-lite"/>
    </source>
</evidence>
<accession>A0AAN2BM28</accession>
<dbReference type="GO" id="GO:0005524">
    <property type="term" value="F:ATP binding"/>
    <property type="evidence" value="ECO:0007669"/>
    <property type="project" value="UniProtKB-KW"/>
</dbReference>
<dbReference type="EMBL" id="AP023086">
    <property type="protein sequence ID" value="BCD99632.1"/>
    <property type="molecule type" value="Genomic_DNA"/>
</dbReference>
<dbReference type="InterPro" id="IPR000253">
    <property type="entry name" value="FHA_dom"/>
</dbReference>
<dbReference type="Gene3D" id="2.60.200.20">
    <property type="match status" value="2"/>
</dbReference>
<sequence length="342" mass="36678">MSIRECAPTVVERPDTKGPFVLRSFEHDESYTITNDAVVGRELDCAVSLQFAKVSRYHAKFIIAGNSLHIEDLQSSNGTYINGKRILTRTQLSIGDEITFGDQRYRMTSDNAGHSEATQLFSPSSVIPTNTTGGSIFQPSGVPAEAAAPAPPSPAVEPAAFAPEPQPDAGREESSTRLYAPDQIMSMAQRNLNHLNDLDVGSGPRLVILTAPLRGQVCNIGLPEAGSSLTVGRDKDCDLCIAEASVSRHHATVTYSGLQFHIDSSHASNELFINGELQSASAILRHGDKIQLGRVDALFRTDVKRDAQEQTANSPGLQPYQKWLLAAISLAAIGLGGAAFLL</sequence>
<dbReference type="CDD" id="cd00060">
    <property type="entry name" value="FHA"/>
    <property type="match status" value="2"/>
</dbReference>